<dbReference type="SUPFAM" id="SSF48239">
    <property type="entry name" value="Terpenoid cyclases/Protein prenyltransferases"/>
    <property type="match status" value="1"/>
</dbReference>
<dbReference type="InterPro" id="IPR008930">
    <property type="entry name" value="Terpenoid_cyclase/PrenylTrfase"/>
</dbReference>
<accession>A0A3N1H668</accession>
<organism evidence="1 2">
    <name type="scientific">Saccharothrix texasensis</name>
    <dbReference type="NCBI Taxonomy" id="103734"/>
    <lineage>
        <taxon>Bacteria</taxon>
        <taxon>Bacillati</taxon>
        <taxon>Actinomycetota</taxon>
        <taxon>Actinomycetes</taxon>
        <taxon>Pseudonocardiales</taxon>
        <taxon>Pseudonocardiaceae</taxon>
        <taxon>Saccharothrix</taxon>
    </lineage>
</organism>
<reference evidence="1 2" key="1">
    <citation type="submission" date="2018-11" db="EMBL/GenBank/DDBJ databases">
        <title>Sequencing the genomes of 1000 actinobacteria strains.</title>
        <authorList>
            <person name="Klenk H.-P."/>
        </authorList>
    </citation>
    <scope>NUCLEOTIDE SEQUENCE [LARGE SCALE GENOMIC DNA]</scope>
    <source>
        <strain evidence="1 2">DSM 44231</strain>
    </source>
</reference>
<dbReference type="AlphaFoldDB" id="A0A3N1H668"/>
<dbReference type="OrthoDB" id="3286086at2"/>
<dbReference type="Gene3D" id="1.50.10.20">
    <property type="match status" value="1"/>
</dbReference>
<protein>
    <recommendedName>
        <fullName evidence="3">Prenyltransferase/squalene oxidase-like repeat protein</fullName>
    </recommendedName>
</protein>
<dbReference type="Proteomes" id="UP000268727">
    <property type="component" value="Unassembled WGS sequence"/>
</dbReference>
<gene>
    <name evidence="1" type="ORF">EDD40_3355</name>
</gene>
<dbReference type="RefSeq" id="WP_123743736.1">
    <property type="nucleotide sequence ID" value="NZ_RJKM01000001.1"/>
</dbReference>
<keyword evidence="2" id="KW-1185">Reference proteome</keyword>
<dbReference type="EMBL" id="RJKM01000001">
    <property type="protein sequence ID" value="ROP38020.1"/>
    <property type="molecule type" value="Genomic_DNA"/>
</dbReference>
<evidence type="ECO:0000313" key="2">
    <source>
        <dbReference type="Proteomes" id="UP000268727"/>
    </source>
</evidence>
<sequence length="287" mass="31525">MIEAARSFVWLNARVLEQRRFLHLFDDGPGEAVAAAVLAYRNDDGGFGHALEPDGRGPDSQPLATYTALALLDEVGVTEHAGAACDFLTTITNADGGVPNCVDTGRADLRAPWWRPSGDSDLLVTALLAGVLHKMGVGHAWLDRATEFCRRRVTELTKTHPYEAAACVRFLDHVPDRPWAEREAERLGGLVREQGLVDLGDGRAHEGYAEGETHKPHDYAPTPGSLARRWFSDDEVGTDLDALAARQQDDGGWTFPWAAWTPVTTYEWRPVVTITALLALRAYDRIS</sequence>
<name>A0A3N1H668_9PSEU</name>
<comment type="caution">
    <text evidence="1">The sequence shown here is derived from an EMBL/GenBank/DDBJ whole genome shotgun (WGS) entry which is preliminary data.</text>
</comment>
<evidence type="ECO:0000313" key="1">
    <source>
        <dbReference type="EMBL" id="ROP38020.1"/>
    </source>
</evidence>
<proteinExistence type="predicted"/>
<evidence type="ECO:0008006" key="3">
    <source>
        <dbReference type="Google" id="ProtNLM"/>
    </source>
</evidence>